<sequence>MKMLKQSPSKNLRSKGFKVKHVLQICLLLAICFWLLHQVRHSYGERKAYEQSAGKLVEMQNEHESIKLGRRDLRLPVQETTSETDKQGAGGEFAVESDEKEMIKPENSKDEGRGGGDDEIDGNDQEKSEEEDSEEVEDLIDEEDREREDETEEQESQELENEVEDERLLVNQGQYGGDSNAKARKEQSKGENAAGR</sequence>
<organism evidence="1 2">
    <name type="scientific">Melia azedarach</name>
    <name type="common">Chinaberry tree</name>
    <dbReference type="NCBI Taxonomy" id="155640"/>
    <lineage>
        <taxon>Eukaryota</taxon>
        <taxon>Viridiplantae</taxon>
        <taxon>Streptophyta</taxon>
        <taxon>Embryophyta</taxon>
        <taxon>Tracheophyta</taxon>
        <taxon>Spermatophyta</taxon>
        <taxon>Magnoliopsida</taxon>
        <taxon>eudicotyledons</taxon>
        <taxon>Gunneridae</taxon>
        <taxon>Pentapetalae</taxon>
        <taxon>rosids</taxon>
        <taxon>malvids</taxon>
        <taxon>Sapindales</taxon>
        <taxon>Meliaceae</taxon>
        <taxon>Melia</taxon>
    </lineage>
</organism>
<dbReference type="Proteomes" id="UP001164539">
    <property type="component" value="Chromosome 14"/>
</dbReference>
<comment type="caution">
    <text evidence="1">The sequence shown here is derived from an EMBL/GenBank/DDBJ whole genome shotgun (WGS) entry which is preliminary data.</text>
</comment>
<gene>
    <name evidence="1" type="ORF">OWV82_024778</name>
</gene>
<name>A0ACC1WRG8_MELAZ</name>
<dbReference type="EMBL" id="CM051407">
    <property type="protein sequence ID" value="KAJ4701548.1"/>
    <property type="molecule type" value="Genomic_DNA"/>
</dbReference>
<evidence type="ECO:0000313" key="1">
    <source>
        <dbReference type="EMBL" id="KAJ4701548.1"/>
    </source>
</evidence>
<keyword evidence="2" id="KW-1185">Reference proteome</keyword>
<accession>A0ACC1WRG8</accession>
<proteinExistence type="predicted"/>
<evidence type="ECO:0000313" key="2">
    <source>
        <dbReference type="Proteomes" id="UP001164539"/>
    </source>
</evidence>
<protein>
    <submittedName>
        <fullName evidence="1">Dentin sialophosphoprotein-like</fullName>
    </submittedName>
</protein>
<reference evidence="1 2" key="1">
    <citation type="journal article" date="2023" name="Science">
        <title>Complex scaffold remodeling in plant triterpene biosynthesis.</title>
        <authorList>
            <person name="De La Pena R."/>
            <person name="Hodgson H."/>
            <person name="Liu J.C."/>
            <person name="Stephenson M.J."/>
            <person name="Martin A.C."/>
            <person name="Owen C."/>
            <person name="Harkess A."/>
            <person name="Leebens-Mack J."/>
            <person name="Jimenez L.E."/>
            <person name="Osbourn A."/>
            <person name="Sattely E.S."/>
        </authorList>
    </citation>
    <scope>NUCLEOTIDE SEQUENCE [LARGE SCALE GENOMIC DNA]</scope>
    <source>
        <strain evidence="2">cv. JPN11</strain>
        <tissue evidence="1">Leaf</tissue>
    </source>
</reference>